<evidence type="ECO:0000313" key="8">
    <source>
        <dbReference type="Proteomes" id="UP000054279"/>
    </source>
</evidence>
<protein>
    <recommendedName>
        <fullName evidence="6">Carbohydrate kinase PfkB domain-containing protein</fullName>
    </recommendedName>
</protein>
<keyword evidence="1" id="KW-0479">Metal-binding</keyword>
<dbReference type="InterPro" id="IPR022830">
    <property type="entry name" value="Indigdn_synthA-like"/>
</dbReference>
<organism evidence="7 8">
    <name type="scientific">Sphaerobolus stellatus (strain SS14)</name>
    <dbReference type="NCBI Taxonomy" id="990650"/>
    <lineage>
        <taxon>Eukaryota</taxon>
        <taxon>Fungi</taxon>
        <taxon>Dikarya</taxon>
        <taxon>Basidiomycota</taxon>
        <taxon>Agaricomycotina</taxon>
        <taxon>Agaricomycetes</taxon>
        <taxon>Phallomycetidae</taxon>
        <taxon>Geastrales</taxon>
        <taxon>Sphaerobolaceae</taxon>
        <taxon>Sphaerobolus</taxon>
    </lineage>
</organism>
<dbReference type="Proteomes" id="UP000054279">
    <property type="component" value="Unassembled WGS sequence"/>
</dbReference>
<dbReference type="GO" id="GO:0005737">
    <property type="term" value="C:cytoplasm"/>
    <property type="evidence" value="ECO:0007669"/>
    <property type="project" value="TreeGrafter"/>
</dbReference>
<dbReference type="InterPro" id="IPR007342">
    <property type="entry name" value="PsuG"/>
</dbReference>
<dbReference type="Gene3D" id="3.40.1190.20">
    <property type="match status" value="1"/>
</dbReference>
<name>A0A0C9UUE5_SPHS4</name>
<dbReference type="PANTHER" id="PTHR42909">
    <property type="entry name" value="ZGC:136858"/>
    <property type="match status" value="1"/>
</dbReference>
<dbReference type="GO" id="GO:0046872">
    <property type="term" value="F:metal ion binding"/>
    <property type="evidence" value="ECO:0007669"/>
    <property type="project" value="UniProtKB-KW"/>
</dbReference>
<dbReference type="OrthoDB" id="198885at2759"/>
<dbReference type="InterPro" id="IPR011611">
    <property type="entry name" value="PfkB_dom"/>
</dbReference>
<dbReference type="GO" id="GO:0004730">
    <property type="term" value="F:pseudouridylate synthase activity"/>
    <property type="evidence" value="ECO:0007669"/>
    <property type="project" value="InterPro"/>
</dbReference>
<dbReference type="PANTHER" id="PTHR42909:SF1">
    <property type="entry name" value="CARBOHYDRATE KINASE PFKB DOMAIN-CONTAINING PROTEIN"/>
    <property type="match status" value="1"/>
</dbReference>
<dbReference type="GO" id="GO:0016798">
    <property type="term" value="F:hydrolase activity, acting on glycosyl bonds"/>
    <property type="evidence" value="ECO:0007669"/>
    <property type="project" value="UniProtKB-KW"/>
</dbReference>
<dbReference type="AlphaFoldDB" id="A0A0C9UUE5"/>
<sequence>MFYLQSRIAGSLLTRRSIRSFSVSSAPVDISPEVNDALQSGRPVVALESAIITHGMPYPTNIETAIAVEEQVRSGGSIPATIGVINGRIVVGVNRTQLEHLADKDIPGKVKMSRRDLAPAMGLRKSGGTTISATSLIASTVGIPIFATGGLGGVHRGGEVSWDVSADLTELGRTPIAVISAGAKSILDIGRTLEYLETQGVVVMTYGPTDEFPGFYSPTTGFKSPWHVNSPLDAARIIDASHRLGIQSGMLFAAPIPDEFAGSAGEIQKAVDQAVKESEANGVSKRGKEATPWILTRVAELTRGKSLPSNIALIKNTAFIGGKIASEYAKLVTHKDEKNGNAKNLIPDVNLPKLPSSDILVVGSAAVDVISQHLPSTDSNESLPLHTTNRGTVKFSMGGVARNMAEAAHRVVSGNNVGLHRVLLVSPIGNDLPGSLISANTLKLGMRTDGFLVLGKERGSAVCNMHLDPEGSLLTGVADMGIVEELDSEPVSVLRTIQSHKPKIVAFDGNLNPNTLSSIIEYCAQRAIPTFFEPTSVPKSLSILPALTRAFKLEHRIPSAVTFISPNRLELLALFKQVRASEELTNSPCWWTVMDDLNLGESYRYDINLLSKQSTSDTGGINPFRDSGIPQMAVSLVPFFQHMFIKCGQDGIFVAARLTDEDLIQAWSKEKTSVDKRQIVAKGKESILVLKHYSAIPLHQSIVNVTGAGDSLVGSLLADIARQEAPLSPKGLDEVVNHAQNAAVLSLYSHEAISPLLSRNGTR</sequence>
<reference evidence="7 8" key="1">
    <citation type="submission" date="2014-06" db="EMBL/GenBank/DDBJ databases">
        <title>Evolutionary Origins and Diversification of the Mycorrhizal Mutualists.</title>
        <authorList>
            <consortium name="DOE Joint Genome Institute"/>
            <consortium name="Mycorrhizal Genomics Consortium"/>
            <person name="Kohler A."/>
            <person name="Kuo A."/>
            <person name="Nagy L.G."/>
            <person name="Floudas D."/>
            <person name="Copeland A."/>
            <person name="Barry K.W."/>
            <person name="Cichocki N."/>
            <person name="Veneault-Fourrey C."/>
            <person name="LaButti K."/>
            <person name="Lindquist E.A."/>
            <person name="Lipzen A."/>
            <person name="Lundell T."/>
            <person name="Morin E."/>
            <person name="Murat C."/>
            <person name="Riley R."/>
            <person name="Ohm R."/>
            <person name="Sun H."/>
            <person name="Tunlid A."/>
            <person name="Henrissat B."/>
            <person name="Grigoriev I.V."/>
            <person name="Hibbett D.S."/>
            <person name="Martin F."/>
        </authorList>
    </citation>
    <scope>NUCLEOTIDE SEQUENCE [LARGE SCALE GENOMIC DNA]</scope>
    <source>
        <strain evidence="7 8">SS14</strain>
    </source>
</reference>
<evidence type="ECO:0000259" key="6">
    <source>
        <dbReference type="Pfam" id="PF00294"/>
    </source>
</evidence>
<evidence type="ECO:0000256" key="4">
    <source>
        <dbReference type="ARBA" id="ARBA00023239"/>
    </source>
</evidence>
<dbReference type="Gene3D" id="3.40.1790.10">
    <property type="entry name" value="Indigoidine synthase domain"/>
    <property type="match status" value="1"/>
</dbReference>
<dbReference type="HAMAP" id="MF_01876">
    <property type="entry name" value="PsiMP_glycosidase"/>
    <property type="match status" value="1"/>
</dbReference>
<keyword evidence="5" id="KW-0326">Glycosidase</keyword>
<evidence type="ECO:0000313" key="7">
    <source>
        <dbReference type="EMBL" id="KIJ38479.1"/>
    </source>
</evidence>
<dbReference type="Pfam" id="PF00294">
    <property type="entry name" value="PfkB"/>
    <property type="match status" value="2"/>
</dbReference>
<dbReference type="HOGENOM" id="CLU_012201_3_2_1"/>
<dbReference type="SUPFAM" id="SSF110581">
    <property type="entry name" value="Indigoidine synthase A-like"/>
    <property type="match status" value="1"/>
</dbReference>
<evidence type="ECO:0000256" key="5">
    <source>
        <dbReference type="ARBA" id="ARBA00023295"/>
    </source>
</evidence>
<keyword evidence="4" id="KW-0456">Lyase</keyword>
<gene>
    <name evidence="7" type="ORF">M422DRAFT_176456</name>
</gene>
<keyword evidence="2" id="KW-0378">Hydrolase</keyword>
<dbReference type="SUPFAM" id="SSF53613">
    <property type="entry name" value="Ribokinase-like"/>
    <property type="match status" value="1"/>
</dbReference>
<evidence type="ECO:0000256" key="3">
    <source>
        <dbReference type="ARBA" id="ARBA00023211"/>
    </source>
</evidence>
<feature type="domain" description="Carbohydrate kinase PfkB" evidence="6">
    <location>
        <begin position="358"/>
        <end position="579"/>
    </location>
</feature>
<keyword evidence="3" id="KW-0464">Manganese</keyword>
<feature type="domain" description="Carbohydrate kinase PfkB" evidence="6">
    <location>
        <begin position="659"/>
        <end position="756"/>
    </location>
</feature>
<proteinExistence type="inferred from homology"/>
<dbReference type="InterPro" id="IPR029056">
    <property type="entry name" value="Ribokinase-like"/>
</dbReference>
<dbReference type="Pfam" id="PF04227">
    <property type="entry name" value="Indigoidine_A"/>
    <property type="match status" value="1"/>
</dbReference>
<evidence type="ECO:0000256" key="1">
    <source>
        <dbReference type="ARBA" id="ARBA00022723"/>
    </source>
</evidence>
<dbReference type="EMBL" id="KN837160">
    <property type="protein sequence ID" value="KIJ38479.1"/>
    <property type="molecule type" value="Genomic_DNA"/>
</dbReference>
<accession>A0A0C9UUE5</accession>
<evidence type="ECO:0000256" key="2">
    <source>
        <dbReference type="ARBA" id="ARBA00022801"/>
    </source>
</evidence>
<keyword evidence="8" id="KW-1185">Reference proteome</keyword>